<organism evidence="4 5">
    <name type="scientific">Prymnesium parvum</name>
    <name type="common">Toxic golden alga</name>
    <dbReference type="NCBI Taxonomy" id="97485"/>
    <lineage>
        <taxon>Eukaryota</taxon>
        <taxon>Haptista</taxon>
        <taxon>Haptophyta</taxon>
        <taxon>Prymnesiophyceae</taxon>
        <taxon>Prymnesiales</taxon>
        <taxon>Prymnesiaceae</taxon>
        <taxon>Prymnesium</taxon>
    </lineage>
</organism>
<feature type="transmembrane region" description="Helical" evidence="2">
    <location>
        <begin position="234"/>
        <end position="259"/>
    </location>
</feature>
<dbReference type="EMBL" id="JBGBPQ010000015">
    <property type="protein sequence ID" value="KAL1510805.1"/>
    <property type="molecule type" value="Genomic_DNA"/>
</dbReference>
<dbReference type="AlphaFoldDB" id="A0AB34J2F1"/>
<evidence type="ECO:0000313" key="4">
    <source>
        <dbReference type="EMBL" id="KAL1510805.1"/>
    </source>
</evidence>
<proteinExistence type="predicted"/>
<name>A0AB34J2F1_PRYPA</name>
<keyword evidence="5" id="KW-1185">Reference proteome</keyword>
<evidence type="ECO:0000256" key="2">
    <source>
        <dbReference type="SAM" id="Phobius"/>
    </source>
</evidence>
<feature type="signal peptide" evidence="3">
    <location>
        <begin position="1"/>
        <end position="20"/>
    </location>
</feature>
<keyword evidence="2" id="KW-0812">Transmembrane</keyword>
<gene>
    <name evidence="4" type="ORF">AB1Y20_007089</name>
</gene>
<evidence type="ECO:0000256" key="1">
    <source>
        <dbReference type="SAM" id="MobiDB-lite"/>
    </source>
</evidence>
<accession>A0AB34J2F1</accession>
<feature type="chain" id="PRO_5044298757" evidence="3">
    <location>
        <begin position="21"/>
        <end position="367"/>
    </location>
</feature>
<dbReference type="Proteomes" id="UP001515480">
    <property type="component" value="Unassembled WGS sequence"/>
</dbReference>
<sequence>MCEHSPWLLLLAVVCTASEASPPSAAAQHSPPPSPSAECSSSHWLQATLQASCAVANRTCVAGLENISHAWSVAFDDPSALRGGTVATALLHSNCDSTPYACVSAPFSSVSYHSECGLWVYPGCEAGSYDSEYHSVRPEMRAGSRVTLGHPALAGDWVVAPKDAYSCAGNAFLVYRADLQPHGVGLSEGTFDPPYSGLVECKSVRVSKEALLHENYRDEFGTYSYRSCDHTTSALTTAGIGGGAAALVVLLLLSMGILFHHKSKQHRSLKAGHPRPPVAVAQEDIQLSTNHRPVLATEPAVAPVVVVSGIAVPQRGRATIPQAVVVEAVHAPAGSEFDESKEAPPSYHSHYEQGTSHAATGFNYPAI</sequence>
<keyword evidence="2" id="KW-1133">Transmembrane helix</keyword>
<reference evidence="4 5" key="1">
    <citation type="journal article" date="2024" name="Science">
        <title>Giant polyketide synthase enzymes in the biosynthesis of giant marine polyether toxins.</title>
        <authorList>
            <person name="Fallon T.R."/>
            <person name="Shende V.V."/>
            <person name="Wierzbicki I.H."/>
            <person name="Pendleton A.L."/>
            <person name="Watervoot N.F."/>
            <person name="Auber R.P."/>
            <person name="Gonzalez D.J."/>
            <person name="Wisecaver J.H."/>
            <person name="Moore B.S."/>
        </authorList>
    </citation>
    <scope>NUCLEOTIDE SEQUENCE [LARGE SCALE GENOMIC DNA]</scope>
    <source>
        <strain evidence="4 5">12B1</strain>
    </source>
</reference>
<evidence type="ECO:0000256" key="3">
    <source>
        <dbReference type="SAM" id="SignalP"/>
    </source>
</evidence>
<comment type="caution">
    <text evidence="4">The sequence shown here is derived from an EMBL/GenBank/DDBJ whole genome shotgun (WGS) entry which is preliminary data.</text>
</comment>
<keyword evidence="2" id="KW-0472">Membrane</keyword>
<feature type="region of interest" description="Disordered" evidence="1">
    <location>
        <begin position="335"/>
        <end position="367"/>
    </location>
</feature>
<protein>
    <submittedName>
        <fullName evidence="4">Uncharacterized protein</fullName>
    </submittedName>
</protein>
<keyword evidence="3" id="KW-0732">Signal</keyword>
<evidence type="ECO:0000313" key="5">
    <source>
        <dbReference type="Proteomes" id="UP001515480"/>
    </source>
</evidence>